<dbReference type="EMBL" id="PJQY01001625">
    <property type="protein sequence ID" value="PQQ00972.1"/>
    <property type="molecule type" value="Genomic_DNA"/>
</dbReference>
<keyword evidence="2" id="KW-1185">Reference proteome</keyword>
<dbReference type="PANTHER" id="PTHR38926">
    <property type="entry name" value="F-BOX DOMAIN CONTAINING PROTEIN, EXPRESSED"/>
    <property type="match status" value="1"/>
</dbReference>
<gene>
    <name evidence="1" type="ORF">Pyn_23109</name>
</gene>
<protein>
    <submittedName>
        <fullName evidence="1">F-box protein SKIP19-like</fullName>
    </submittedName>
</protein>
<dbReference type="InterPro" id="IPR032675">
    <property type="entry name" value="LRR_dom_sf"/>
</dbReference>
<sequence>MSNDGGIILCASDLDKMCRHVVDRSCGNLVDINIEHHCCDDLLKYITDRCGGIRRLRLVYCYHTSEERFCEVASRLPLLEELNISLCRFSHESLQVIGGSCPLLKSFKLNRRCSSNFKFSNSLAGGENDGEALAIACWKSNLVIEGL</sequence>
<dbReference type="OrthoDB" id="2095648at2759"/>
<comment type="caution">
    <text evidence="1">The sequence shown here is derived from an EMBL/GenBank/DDBJ whole genome shotgun (WGS) entry which is preliminary data.</text>
</comment>
<organism evidence="1 2">
    <name type="scientific">Prunus yedoensis var. nudiflora</name>
    <dbReference type="NCBI Taxonomy" id="2094558"/>
    <lineage>
        <taxon>Eukaryota</taxon>
        <taxon>Viridiplantae</taxon>
        <taxon>Streptophyta</taxon>
        <taxon>Embryophyta</taxon>
        <taxon>Tracheophyta</taxon>
        <taxon>Spermatophyta</taxon>
        <taxon>Magnoliopsida</taxon>
        <taxon>eudicotyledons</taxon>
        <taxon>Gunneridae</taxon>
        <taxon>Pentapetalae</taxon>
        <taxon>rosids</taxon>
        <taxon>fabids</taxon>
        <taxon>Rosales</taxon>
        <taxon>Rosaceae</taxon>
        <taxon>Amygdaloideae</taxon>
        <taxon>Amygdaleae</taxon>
        <taxon>Prunus</taxon>
    </lineage>
</organism>
<proteinExistence type="predicted"/>
<dbReference type="STRING" id="2094558.A0A314Y206"/>
<dbReference type="AlphaFoldDB" id="A0A314Y206"/>
<name>A0A314Y206_PRUYE</name>
<dbReference type="Proteomes" id="UP000250321">
    <property type="component" value="Unassembled WGS sequence"/>
</dbReference>
<reference evidence="1 2" key="1">
    <citation type="submission" date="2018-02" db="EMBL/GenBank/DDBJ databases">
        <title>Draft genome of wild Prunus yedoensis var. nudiflora.</title>
        <authorList>
            <person name="Baek S."/>
            <person name="Kim J.-H."/>
            <person name="Choi K."/>
            <person name="Kim G.-B."/>
            <person name="Cho A."/>
            <person name="Jang H."/>
            <person name="Shin C.-H."/>
            <person name="Yu H.-J."/>
            <person name="Mun J.-H."/>
        </authorList>
    </citation>
    <scope>NUCLEOTIDE SEQUENCE [LARGE SCALE GENOMIC DNA]</scope>
    <source>
        <strain evidence="2">cv. Jeju island</strain>
        <tissue evidence="1">Leaf</tissue>
    </source>
</reference>
<dbReference type="SUPFAM" id="SSF52047">
    <property type="entry name" value="RNI-like"/>
    <property type="match status" value="1"/>
</dbReference>
<accession>A0A314Y206</accession>
<dbReference type="Gene3D" id="3.80.10.10">
    <property type="entry name" value="Ribonuclease Inhibitor"/>
    <property type="match status" value="1"/>
</dbReference>
<evidence type="ECO:0000313" key="1">
    <source>
        <dbReference type="EMBL" id="PQQ00972.1"/>
    </source>
</evidence>
<dbReference type="PANTHER" id="PTHR38926:SF2">
    <property type="entry name" value="F-BOX_LRR-REPEAT PROTEIN 21-RELATED"/>
    <property type="match status" value="1"/>
</dbReference>
<evidence type="ECO:0000313" key="2">
    <source>
        <dbReference type="Proteomes" id="UP000250321"/>
    </source>
</evidence>